<reference evidence="2 3" key="1">
    <citation type="journal article" date="2018" name="G3 (Bethesda)">
        <title>Phylogenetic and Phylogenomic Definition of Rhizopus Species.</title>
        <authorList>
            <person name="Gryganskyi A.P."/>
            <person name="Golan J."/>
            <person name="Dolatabadi S."/>
            <person name="Mondo S."/>
            <person name="Robb S."/>
            <person name="Idnurm A."/>
            <person name="Muszewska A."/>
            <person name="Steczkiewicz K."/>
            <person name="Masonjones S."/>
            <person name="Liao H.L."/>
            <person name="Gajdeczka M.T."/>
            <person name="Anike F."/>
            <person name="Vuek A."/>
            <person name="Anishchenko I.M."/>
            <person name="Voigt K."/>
            <person name="de Hoog G.S."/>
            <person name="Smith M.E."/>
            <person name="Heitman J."/>
            <person name="Vilgalys R."/>
            <person name="Stajich J.E."/>
        </authorList>
    </citation>
    <scope>NUCLEOTIDE SEQUENCE [LARGE SCALE GENOMIC DNA]</scope>
    <source>
        <strain evidence="2 3">LSU 92-RS-03</strain>
    </source>
</reference>
<feature type="transmembrane region" description="Helical" evidence="1">
    <location>
        <begin position="102"/>
        <end position="126"/>
    </location>
</feature>
<protein>
    <submittedName>
        <fullName evidence="2">Uncharacterized protein</fullName>
    </submittedName>
</protein>
<sequence length="593" mass="69681">MTIETDITTHSDLITSMNSMLPSAIYQQQTDKLPFPFNIIPTERRDATNRVIRILIWQKYGKSRFKSLTKYTPALMHYEPPRQVTTQVMPAEQLAPLMMRMLYIYFGCLHINHFCVYVSGFIRLFMKSKDQVLQSPAVLSMCSVICHQHCKHIMKIMPVEVSSEYGLFFFEQARDLVADRFDEVSLETLITYTFMALYKTKTKADQEAQDYLCIAERIRTLLLPQYGWKPEYNSTNVSDEVMTFDRISDCIQHIRTVLELHYVMQKVTKFKKAKAHGVLELIDNHDIRPKHIGPDDTEQEKKAIRLGTYTTQLREAIKQTADCAAAQDLPTYISVFGHQIEMAMRHWYRSVLPQEFRLSLPLFDDMIPDFEFFTVLEIECGSDPYPLIAAIALYNEYLIMAKSCVPKTPLDPKLNPEEIVCRLKEVINKPNQIDTSLPPRERRWLIHFMQKLRHLRQHRQDFFTEDELEESEEEFMTRFIRALDLSKVNFDMPLIHTSVRVALNMVRLIQFLLTREYSCRLDLRWVMNAWDILLRAAAFRYQQPDNPSVTLDRIRANLILCLEFIRDNVDLARKDPSGEFMAQIQQQFDKSFM</sequence>
<comment type="caution">
    <text evidence="2">The sequence shown here is derived from an EMBL/GenBank/DDBJ whole genome shotgun (WGS) entry which is preliminary data.</text>
</comment>
<keyword evidence="1" id="KW-0812">Transmembrane</keyword>
<evidence type="ECO:0000313" key="3">
    <source>
        <dbReference type="Proteomes" id="UP000253551"/>
    </source>
</evidence>
<keyword evidence="1" id="KW-0472">Membrane</keyword>
<dbReference type="OrthoDB" id="4356994at2759"/>
<evidence type="ECO:0000256" key="1">
    <source>
        <dbReference type="SAM" id="Phobius"/>
    </source>
</evidence>
<keyword evidence="1" id="KW-1133">Transmembrane helix</keyword>
<evidence type="ECO:0000313" key="2">
    <source>
        <dbReference type="EMBL" id="RCH92422.1"/>
    </source>
</evidence>
<proteinExistence type="predicted"/>
<dbReference type="AlphaFoldDB" id="A0A367JR43"/>
<name>A0A367JR43_RHIST</name>
<organism evidence="2 3">
    <name type="scientific">Rhizopus stolonifer</name>
    <name type="common">Rhizopus nigricans</name>
    <dbReference type="NCBI Taxonomy" id="4846"/>
    <lineage>
        <taxon>Eukaryota</taxon>
        <taxon>Fungi</taxon>
        <taxon>Fungi incertae sedis</taxon>
        <taxon>Mucoromycota</taxon>
        <taxon>Mucoromycotina</taxon>
        <taxon>Mucoromycetes</taxon>
        <taxon>Mucorales</taxon>
        <taxon>Mucorineae</taxon>
        <taxon>Rhizopodaceae</taxon>
        <taxon>Rhizopus</taxon>
    </lineage>
</organism>
<keyword evidence="3" id="KW-1185">Reference proteome</keyword>
<accession>A0A367JR43</accession>
<gene>
    <name evidence="2" type="ORF">CU098_009170</name>
</gene>
<dbReference type="STRING" id="4846.A0A367JR43"/>
<dbReference type="Proteomes" id="UP000253551">
    <property type="component" value="Unassembled WGS sequence"/>
</dbReference>
<dbReference type="EMBL" id="PJQM01002842">
    <property type="protein sequence ID" value="RCH92422.1"/>
    <property type="molecule type" value="Genomic_DNA"/>
</dbReference>